<keyword evidence="1" id="KW-0812">Transmembrane</keyword>
<organism evidence="2 3">
    <name type="scientific">Amedibacillus dolichus</name>
    <dbReference type="NCBI Taxonomy" id="31971"/>
    <lineage>
        <taxon>Bacteria</taxon>
        <taxon>Bacillati</taxon>
        <taxon>Bacillota</taxon>
        <taxon>Erysipelotrichia</taxon>
        <taxon>Erysipelotrichales</taxon>
        <taxon>Erysipelotrichaceae</taxon>
        <taxon>Amedibacillus</taxon>
    </lineage>
</organism>
<evidence type="ECO:0000313" key="2">
    <source>
        <dbReference type="EMBL" id="MDM8157114.1"/>
    </source>
</evidence>
<feature type="transmembrane region" description="Helical" evidence="1">
    <location>
        <begin position="146"/>
        <end position="165"/>
    </location>
</feature>
<keyword evidence="3" id="KW-1185">Reference proteome</keyword>
<gene>
    <name evidence="2" type="ORF">QUV96_05610</name>
</gene>
<sequence>MRYLLVLLASLLPFLHETVYEAEVKGCDASGITLSAEGETFAAELFNVGYMEEDGWQDTCALLADATQVRFEIDPAVQVEEPLPVYLYADGVMVQVSLLEDHKAYIEIKSPSYLYEDTLEMAEGTRAVMADAHEPIERGSAPLRSYLAYAFVLGVWLFLFYHLIVRHRNSAHFTQKRISGRKPSQQQKD</sequence>
<comment type="caution">
    <text evidence="2">The sequence shown here is derived from an EMBL/GenBank/DDBJ whole genome shotgun (WGS) entry which is preliminary data.</text>
</comment>
<evidence type="ECO:0000256" key="1">
    <source>
        <dbReference type="SAM" id="Phobius"/>
    </source>
</evidence>
<reference evidence="2" key="1">
    <citation type="submission" date="2023-06" db="EMBL/GenBank/DDBJ databases">
        <title>Identification and characterization of horizontal gene transfer across gut microbiota members of farm animals based on homology search.</title>
        <authorList>
            <person name="Schwarzerova J."/>
            <person name="Nykrynova M."/>
            <person name="Jureckova K."/>
            <person name="Cejkova D."/>
            <person name="Rychlik I."/>
        </authorList>
    </citation>
    <scope>NUCLEOTIDE SEQUENCE</scope>
    <source>
        <strain evidence="2">ET39</strain>
    </source>
</reference>
<proteinExistence type="predicted"/>
<accession>A0ABT7UBW8</accession>
<keyword evidence="1" id="KW-1133">Transmembrane helix</keyword>
<reference evidence="2" key="2">
    <citation type="submission" date="2023-06" db="EMBL/GenBank/DDBJ databases">
        <authorList>
            <person name="Zeman M."/>
            <person name="Kubasova T."/>
            <person name="Jahodarova E."/>
            <person name="Nykrynova M."/>
            <person name="Rychlik I."/>
        </authorList>
    </citation>
    <scope>NUCLEOTIDE SEQUENCE</scope>
    <source>
        <strain evidence="2">ET39</strain>
    </source>
</reference>
<evidence type="ECO:0000313" key="3">
    <source>
        <dbReference type="Proteomes" id="UP001529340"/>
    </source>
</evidence>
<name>A0ABT7UBW8_9FIRM</name>
<keyword evidence="1" id="KW-0472">Membrane</keyword>
<dbReference type="Proteomes" id="UP001529340">
    <property type="component" value="Unassembled WGS sequence"/>
</dbReference>
<dbReference type="RefSeq" id="WP_289607576.1">
    <property type="nucleotide sequence ID" value="NZ_JAUDCG010000018.1"/>
</dbReference>
<protein>
    <submittedName>
        <fullName evidence="2">Uncharacterized protein</fullName>
    </submittedName>
</protein>
<dbReference type="EMBL" id="JAUDCG010000018">
    <property type="protein sequence ID" value="MDM8157114.1"/>
    <property type="molecule type" value="Genomic_DNA"/>
</dbReference>